<dbReference type="PANTHER" id="PTHR11070">
    <property type="entry name" value="UVRD / RECB / PCRA DNA HELICASE FAMILY MEMBER"/>
    <property type="match status" value="1"/>
</dbReference>
<comment type="caution">
    <text evidence="11">The sequence shown here is derived from an EMBL/GenBank/DDBJ whole genome shotgun (WGS) entry which is preliminary data.</text>
</comment>
<dbReference type="GO" id="GO:0005524">
    <property type="term" value="F:ATP binding"/>
    <property type="evidence" value="ECO:0007669"/>
    <property type="project" value="UniProtKB-UniRule"/>
</dbReference>
<evidence type="ECO:0000256" key="4">
    <source>
        <dbReference type="ARBA" id="ARBA00022840"/>
    </source>
</evidence>
<comment type="catalytic activity">
    <reaction evidence="8">
        <text>ATP + H2O = ADP + phosphate + H(+)</text>
        <dbReference type="Rhea" id="RHEA:13065"/>
        <dbReference type="ChEBI" id="CHEBI:15377"/>
        <dbReference type="ChEBI" id="CHEBI:15378"/>
        <dbReference type="ChEBI" id="CHEBI:30616"/>
        <dbReference type="ChEBI" id="CHEBI:43474"/>
        <dbReference type="ChEBI" id="CHEBI:456216"/>
        <dbReference type="EC" id="5.6.2.4"/>
    </reaction>
</comment>
<organism evidence="11 12">
    <name type="scientific">Brevundimonas vesicularis</name>
    <name type="common">Pseudomonas vesicularis</name>
    <dbReference type="NCBI Taxonomy" id="41276"/>
    <lineage>
        <taxon>Bacteria</taxon>
        <taxon>Pseudomonadati</taxon>
        <taxon>Pseudomonadota</taxon>
        <taxon>Alphaproteobacteria</taxon>
        <taxon>Caulobacterales</taxon>
        <taxon>Caulobacteraceae</taxon>
        <taxon>Brevundimonas</taxon>
    </lineage>
</organism>
<dbReference type="InterPro" id="IPR014017">
    <property type="entry name" value="DNA_helicase_UvrD-like_C"/>
</dbReference>
<evidence type="ECO:0000256" key="8">
    <source>
        <dbReference type="ARBA" id="ARBA00048988"/>
    </source>
</evidence>
<evidence type="ECO:0000256" key="6">
    <source>
        <dbReference type="ARBA" id="ARBA00034617"/>
    </source>
</evidence>
<dbReference type="GO" id="GO:0016787">
    <property type="term" value="F:hydrolase activity"/>
    <property type="evidence" value="ECO:0007669"/>
    <property type="project" value="UniProtKB-UniRule"/>
</dbReference>
<comment type="catalytic activity">
    <reaction evidence="6">
        <text>Couples ATP hydrolysis with the unwinding of duplex DNA by translocating in the 3'-5' direction.</text>
        <dbReference type="EC" id="5.6.2.4"/>
    </reaction>
</comment>
<evidence type="ECO:0000313" key="12">
    <source>
        <dbReference type="Proteomes" id="UP000556201"/>
    </source>
</evidence>
<evidence type="ECO:0000256" key="9">
    <source>
        <dbReference type="PROSITE-ProRule" id="PRU00560"/>
    </source>
</evidence>
<accession>A0A7W9L788</accession>
<dbReference type="RefSeq" id="WP_184280342.1">
    <property type="nucleotide sequence ID" value="NZ_JACHLJ010000008.1"/>
</dbReference>
<gene>
    <name evidence="11" type="ORF">HNP47_003228</name>
</gene>
<protein>
    <recommendedName>
        <fullName evidence="7">DNA 3'-5' helicase</fullName>
        <ecNumber evidence="7">5.6.2.4</ecNumber>
    </recommendedName>
</protein>
<evidence type="ECO:0000256" key="7">
    <source>
        <dbReference type="ARBA" id="ARBA00034808"/>
    </source>
</evidence>
<dbReference type="Proteomes" id="UP000556201">
    <property type="component" value="Unassembled WGS sequence"/>
</dbReference>
<dbReference type="InterPro" id="IPR027417">
    <property type="entry name" value="P-loop_NTPase"/>
</dbReference>
<dbReference type="GO" id="GO:0005829">
    <property type="term" value="C:cytosol"/>
    <property type="evidence" value="ECO:0007669"/>
    <property type="project" value="TreeGrafter"/>
</dbReference>
<evidence type="ECO:0000313" key="11">
    <source>
        <dbReference type="EMBL" id="MBB5773203.1"/>
    </source>
</evidence>
<dbReference type="GO" id="GO:0000725">
    <property type="term" value="P:recombinational repair"/>
    <property type="evidence" value="ECO:0007669"/>
    <property type="project" value="TreeGrafter"/>
</dbReference>
<dbReference type="GO" id="GO:0004519">
    <property type="term" value="F:endonuclease activity"/>
    <property type="evidence" value="ECO:0007669"/>
    <property type="project" value="UniProtKB-KW"/>
</dbReference>
<dbReference type="EMBL" id="JACHLJ010000008">
    <property type="protein sequence ID" value="MBB5773203.1"/>
    <property type="molecule type" value="Genomic_DNA"/>
</dbReference>
<dbReference type="GO" id="GO:0003677">
    <property type="term" value="F:DNA binding"/>
    <property type="evidence" value="ECO:0007669"/>
    <property type="project" value="InterPro"/>
</dbReference>
<dbReference type="PANTHER" id="PTHR11070:SF45">
    <property type="entry name" value="DNA 3'-5' HELICASE"/>
    <property type="match status" value="1"/>
</dbReference>
<dbReference type="PROSITE" id="PS51198">
    <property type="entry name" value="UVRD_HELICASE_ATP_BIND"/>
    <property type="match status" value="1"/>
</dbReference>
<dbReference type="SUPFAM" id="SSF52540">
    <property type="entry name" value="P-loop containing nucleoside triphosphate hydrolases"/>
    <property type="match status" value="1"/>
</dbReference>
<reference evidence="11 12" key="1">
    <citation type="submission" date="2020-08" db="EMBL/GenBank/DDBJ databases">
        <title>Functional genomics of gut bacteria from endangered species of beetles.</title>
        <authorList>
            <person name="Carlos-Shanley C."/>
        </authorList>
    </citation>
    <scope>NUCLEOTIDE SEQUENCE [LARGE SCALE GENOMIC DNA]</scope>
    <source>
        <strain evidence="11 12">S00192</strain>
    </source>
</reference>
<evidence type="ECO:0000256" key="2">
    <source>
        <dbReference type="ARBA" id="ARBA00022801"/>
    </source>
</evidence>
<dbReference type="EC" id="5.6.2.4" evidence="7"/>
<dbReference type="Pfam" id="PF00580">
    <property type="entry name" value="UvrD-helicase"/>
    <property type="match status" value="1"/>
</dbReference>
<keyword evidence="3 9" id="KW-0347">Helicase</keyword>
<keyword evidence="11" id="KW-0540">Nuclease</keyword>
<dbReference type="Gene3D" id="3.40.50.300">
    <property type="entry name" value="P-loop containing nucleotide triphosphate hydrolases"/>
    <property type="match status" value="2"/>
</dbReference>
<evidence type="ECO:0000259" key="10">
    <source>
        <dbReference type="PROSITE" id="PS51198"/>
    </source>
</evidence>
<dbReference type="InterPro" id="IPR000212">
    <property type="entry name" value="DNA_helicase_UvrD/REP"/>
</dbReference>
<keyword evidence="5" id="KW-0413">Isomerase</keyword>
<keyword evidence="1 9" id="KW-0547">Nucleotide-binding</keyword>
<name>A0A7W9L788_BREVE</name>
<sequence length="697" mass="77726">MTDFRIADTFTESLARLTGQEQKAVKTTAFDLQMNPSSPGLSFHKLDRAKDSNFWSVRVNADIRVIVHRTPGSILLTYVDHHDDAYRWAERRKIERHPTTGAMQLVEVRERVEELPSPPAQPAAPAPVVMPTGKPLPLLFDNLRKFELMAFGVPEEWVEDVRRATEATLFDLLEHLPQEAQEALLKLAVGEQPAPPEPVAPDIDPFEHPDAQRRFRILTNVEELERALDSPWEKWAVFLHPAQRETVERTYSGPARVTGSAGTGKTIVALHRAVHLARANPTSRILLTTFSKALANALKGKLAHLTGNQPEIASRIHVQALTGVGYDLYAQLFGQPTLASTSVIQSLITKAAEDIAEPRFTPHFLLGEWTDVVDAWRLTSWEDYRDVSRLGRKTRIGGKQRETLWAVFEQVRAGLRDRKLVTWADIFGRLADHYGSGAAEPFDFVIVDEAQDISVSEARFLSALTKDRPEALFFAGDIGQRIFQQPFSWKSLGLDVRGRSSTLRINYRTSHQIRSHADRLLPITVTDVDGVTESRRGTVSVFDGAEPIVQTFDDIGDEQTAVGAWIAARIAEGCLPHEIGLFVRSDAEMKRARAAAKLSGAAAVELSDKVEAEPNKLAVCTMHLAKGLEFRAVVVMACDDEVIPDQDRIERVADESDLQEVYDTERHLLYVACTRARDHLLVTGVNPASEFLEDFGV</sequence>
<keyword evidence="11" id="KW-0255">Endonuclease</keyword>
<dbReference type="InterPro" id="IPR014016">
    <property type="entry name" value="UvrD-like_ATP-bd"/>
</dbReference>
<evidence type="ECO:0000256" key="1">
    <source>
        <dbReference type="ARBA" id="ARBA00022741"/>
    </source>
</evidence>
<keyword evidence="2 9" id="KW-0378">Hydrolase</keyword>
<dbReference type="Gene3D" id="3.30.2310.20">
    <property type="entry name" value="RelE-like"/>
    <property type="match status" value="1"/>
</dbReference>
<dbReference type="Pfam" id="PF13361">
    <property type="entry name" value="UvrD_C"/>
    <property type="match status" value="1"/>
</dbReference>
<keyword evidence="4 9" id="KW-0067">ATP-binding</keyword>
<evidence type="ECO:0000256" key="3">
    <source>
        <dbReference type="ARBA" id="ARBA00022806"/>
    </source>
</evidence>
<dbReference type="SUPFAM" id="SSF143011">
    <property type="entry name" value="RelE-like"/>
    <property type="match status" value="1"/>
</dbReference>
<feature type="binding site" evidence="9">
    <location>
        <begin position="259"/>
        <end position="266"/>
    </location>
    <ligand>
        <name>ATP</name>
        <dbReference type="ChEBI" id="CHEBI:30616"/>
    </ligand>
</feature>
<dbReference type="AlphaFoldDB" id="A0A7W9L788"/>
<proteinExistence type="predicted"/>
<dbReference type="GO" id="GO:0043138">
    <property type="term" value="F:3'-5' DNA helicase activity"/>
    <property type="evidence" value="ECO:0007669"/>
    <property type="project" value="UniProtKB-EC"/>
</dbReference>
<evidence type="ECO:0000256" key="5">
    <source>
        <dbReference type="ARBA" id="ARBA00023235"/>
    </source>
</evidence>
<feature type="domain" description="UvrD-like helicase ATP-binding" evidence="10">
    <location>
        <begin position="238"/>
        <end position="516"/>
    </location>
</feature>
<dbReference type="InterPro" id="IPR035093">
    <property type="entry name" value="RelE/ParE_toxin_dom_sf"/>
</dbReference>